<evidence type="ECO:0000313" key="18">
    <source>
        <dbReference type="EMBL" id="WPL15632.1"/>
    </source>
</evidence>
<sequence>MTSLTSPNLPRLNLPRLNSSTSNSPNLGAMLDSQGYSRRDFLKFCTAAASVMALPASIAPTMAEALAGAKRPSVIWLSFQECTGCTEALTRSAAPSIESLIFNFISLDYHHTLQAASGDAAEHAREQAEEANAGQYLVLVDGSVPTKAYCSTIAGISNIEMLKTSAAGAAAIINVGTCSAYGGLPMAKPNPTGAVPVGEIITDKPIVNVPGCPPMPLAITGVIAHYLTLGQLPPTDHLGRPLAFFGENIHDRCYRRPFYDRGQFAESFDDEGARKGWCLYKLGCKAPVTYNACAHLKWNQGTSFPIQSGHGCLGCSEPRFWDAGGFYESVARGRFETGSKLGLAAAGGAAAGAAAAVLAQRKKKQLAAEHAEHSKNED</sequence>
<evidence type="ECO:0000256" key="3">
    <source>
        <dbReference type="ARBA" id="ARBA00004196"/>
    </source>
</evidence>
<keyword evidence="11" id="KW-0408">Iron</keyword>
<keyword evidence="9" id="KW-0732">Signal</keyword>
<evidence type="ECO:0000256" key="4">
    <source>
        <dbReference type="ARBA" id="ARBA00006605"/>
    </source>
</evidence>
<feature type="domain" description="Cytochrome-c3 hydrogenase C-terminal" evidence="17">
    <location>
        <begin position="245"/>
        <end position="324"/>
    </location>
</feature>
<dbReference type="Gene3D" id="4.10.480.10">
    <property type="entry name" value="Cytochrome-c3 hydrogenase, C-terminal domain"/>
    <property type="match status" value="1"/>
</dbReference>
<evidence type="ECO:0000256" key="2">
    <source>
        <dbReference type="ARBA" id="ARBA00001966"/>
    </source>
</evidence>
<gene>
    <name evidence="18" type="primary">hoxK_1</name>
    <name evidence="18" type="ORF">Thiowin_00538</name>
</gene>
<dbReference type="Proteomes" id="UP001432180">
    <property type="component" value="Chromosome"/>
</dbReference>
<keyword evidence="10 18" id="KW-0560">Oxidoreductase</keyword>
<dbReference type="InterPro" id="IPR006137">
    <property type="entry name" value="NADH_UbQ_OxRdtase-like_20kDa"/>
</dbReference>
<dbReference type="PIRSF" id="PIRSF000310">
    <property type="entry name" value="NiFe_hyd_ssu"/>
    <property type="match status" value="1"/>
</dbReference>
<reference evidence="18 19" key="1">
    <citation type="journal article" date="2023" name="Microorganisms">
        <title>Thiorhodovibrio frisius and Trv. litoralis spp. nov., Two Novel Members from a Clade of Fastidious Purple Sulfur Bacteria That Exhibit Unique Red-Shifted Light-Harvesting Capabilities.</title>
        <authorList>
            <person name="Methner A."/>
            <person name="Kuzyk S.B."/>
            <person name="Petersen J."/>
            <person name="Bauer S."/>
            <person name="Brinkmann H."/>
            <person name="Sichau K."/>
            <person name="Wanner G."/>
            <person name="Wolf J."/>
            <person name="Neumann-Schaal M."/>
            <person name="Henke P."/>
            <person name="Tank M."/>
            <person name="Sproer C."/>
            <person name="Bunk B."/>
            <person name="Overmann J."/>
        </authorList>
    </citation>
    <scope>NUCLEOTIDE SEQUENCE [LARGE SCALE GENOMIC DNA]</scope>
    <source>
        <strain evidence="18 19">DSM 6702</strain>
    </source>
</reference>
<dbReference type="NCBIfam" id="TIGR00391">
    <property type="entry name" value="hydA"/>
    <property type="match status" value="1"/>
</dbReference>
<dbReference type="PROSITE" id="PS51318">
    <property type="entry name" value="TAT"/>
    <property type="match status" value="1"/>
</dbReference>
<evidence type="ECO:0000256" key="8">
    <source>
        <dbReference type="ARBA" id="ARBA00022723"/>
    </source>
</evidence>
<dbReference type="InterPro" id="IPR006311">
    <property type="entry name" value="TAT_signal"/>
</dbReference>
<evidence type="ECO:0000256" key="12">
    <source>
        <dbReference type="ARBA" id="ARBA00023014"/>
    </source>
</evidence>
<dbReference type="Pfam" id="PF14720">
    <property type="entry name" value="NiFe_hyd_SSU_C"/>
    <property type="match status" value="1"/>
</dbReference>
<evidence type="ECO:0000256" key="11">
    <source>
        <dbReference type="ARBA" id="ARBA00023004"/>
    </source>
</evidence>
<comment type="subcellular location">
    <subcellularLocation>
        <location evidence="3">Cell envelope</location>
    </subcellularLocation>
</comment>
<evidence type="ECO:0000259" key="16">
    <source>
        <dbReference type="Pfam" id="PF01058"/>
    </source>
</evidence>
<dbReference type="EC" id="1.12.99.6" evidence="6"/>
<dbReference type="Gene3D" id="3.40.50.700">
    <property type="entry name" value="NADH:ubiquinone oxidoreductase-like, 20kDa subunit"/>
    <property type="match status" value="1"/>
</dbReference>
<evidence type="ECO:0000256" key="5">
    <source>
        <dbReference type="ARBA" id="ARBA00011771"/>
    </source>
</evidence>
<dbReference type="PANTHER" id="PTHR30013">
    <property type="entry name" value="NIFE / NIFESE HYDROGENASE SMALL SUBUNIT FAMILY MEMBER"/>
    <property type="match status" value="1"/>
</dbReference>
<dbReference type="InterPro" id="IPR001821">
    <property type="entry name" value="NiFe_hydrogenase_ssu"/>
</dbReference>
<dbReference type="InterPro" id="IPR037024">
    <property type="entry name" value="NiFe_Hase_small_N_sf"/>
</dbReference>
<dbReference type="PANTHER" id="PTHR30013:SF7">
    <property type="entry name" value="HYDROGENASE-2 SMALL CHAIN"/>
    <property type="match status" value="1"/>
</dbReference>
<evidence type="ECO:0000256" key="6">
    <source>
        <dbReference type="ARBA" id="ARBA00012082"/>
    </source>
</evidence>
<organism evidence="18 19">
    <name type="scientific">Thiorhodovibrio winogradskyi</name>
    <dbReference type="NCBI Taxonomy" id="77007"/>
    <lineage>
        <taxon>Bacteria</taxon>
        <taxon>Pseudomonadati</taxon>
        <taxon>Pseudomonadota</taxon>
        <taxon>Gammaproteobacteria</taxon>
        <taxon>Chromatiales</taxon>
        <taxon>Chromatiaceae</taxon>
        <taxon>Thiorhodovibrio</taxon>
    </lineage>
</organism>
<comment type="cofactor">
    <cofactor evidence="1">
        <name>[3Fe-4S] cluster</name>
        <dbReference type="ChEBI" id="CHEBI:21137"/>
    </cofactor>
</comment>
<dbReference type="NCBIfam" id="TIGR01409">
    <property type="entry name" value="TAT_signal_seq"/>
    <property type="match status" value="1"/>
</dbReference>
<keyword evidence="7" id="KW-0004">4Fe-4S</keyword>
<dbReference type="PRINTS" id="PR00614">
    <property type="entry name" value="NIHGNASESMLL"/>
</dbReference>
<dbReference type="EMBL" id="CP121472">
    <property type="protein sequence ID" value="WPL15632.1"/>
    <property type="molecule type" value="Genomic_DNA"/>
</dbReference>
<evidence type="ECO:0000256" key="9">
    <source>
        <dbReference type="ARBA" id="ARBA00022729"/>
    </source>
</evidence>
<dbReference type="InterPro" id="IPR019546">
    <property type="entry name" value="TAT_signal_bac_arc"/>
</dbReference>
<evidence type="ECO:0000256" key="15">
    <source>
        <dbReference type="SAM" id="MobiDB-lite"/>
    </source>
</evidence>
<keyword evidence="8" id="KW-0479">Metal-binding</keyword>
<dbReference type="InterPro" id="IPR037148">
    <property type="entry name" value="NiFe-Hase_small_C_sf"/>
</dbReference>
<feature type="region of interest" description="Disordered" evidence="15">
    <location>
        <begin position="1"/>
        <end position="26"/>
    </location>
</feature>
<comment type="catalytic activity">
    <reaction evidence="14">
        <text>H2 + A = AH2</text>
        <dbReference type="Rhea" id="RHEA:12116"/>
        <dbReference type="ChEBI" id="CHEBI:13193"/>
        <dbReference type="ChEBI" id="CHEBI:17499"/>
        <dbReference type="ChEBI" id="CHEBI:18276"/>
        <dbReference type="EC" id="1.12.99.6"/>
    </reaction>
</comment>
<evidence type="ECO:0000256" key="10">
    <source>
        <dbReference type="ARBA" id="ARBA00023002"/>
    </source>
</evidence>
<protein>
    <recommendedName>
        <fullName evidence="6">hydrogenase (acceptor)</fullName>
        <ecNumber evidence="6">1.12.99.6</ecNumber>
    </recommendedName>
</protein>
<comment type="cofactor">
    <cofactor evidence="2">
        <name>[4Fe-4S] cluster</name>
        <dbReference type="ChEBI" id="CHEBI:49883"/>
    </cofactor>
</comment>
<dbReference type="GO" id="GO:0033748">
    <property type="term" value="F:hydrogenase (acceptor) activity"/>
    <property type="evidence" value="ECO:0007669"/>
    <property type="project" value="UniProtKB-EC"/>
</dbReference>
<dbReference type="SUPFAM" id="SSF56770">
    <property type="entry name" value="HydA/Nqo6-like"/>
    <property type="match status" value="1"/>
</dbReference>
<comment type="subunit">
    <text evidence="5">Heterodimer of a large and a small subunit.</text>
</comment>
<accession>A0ABZ0S3A5</accession>
<evidence type="ECO:0000313" key="19">
    <source>
        <dbReference type="Proteomes" id="UP001432180"/>
    </source>
</evidence>
<keyword evidence="12" id="KW-0411">Iron-sulfur</keyword>
<proteinExistence type="inferred from homology"/>
<keyword evidence="19" id="KW-1185">Reference proteome</keyword>
<comment type="similarity">
    <text evidence="4">Belongs to the [NiFe]/[NiFeSe] hydrogenase small subunit family.</text>
</comment>
<evidence type="ECO:0000256" key="13">
    <source>
        <dbReference type="ARBA" id="ARBA00023291"/>
    </source>
</evidence>
<feature type="domain" description="NADH:ubiquinone oxidoreductase-like 20kDa subunit" evidence="16">
    <location>
        <begin position="82"/>
        <end position="225"/>
    </location>
</feature>
<evidence type="ECO:0000256" key="14">
    <source>
        <dbReference type="ARBA" id="ARBA00048757"/>
    </source>
</evidence>
<keyword evidence="13" id="KW-0003">3Fe-4S</keyword>
<evidence type="ECO:0000256" key="7">
    <source>
        <dbReference type="ARBA" id="ARBA00022485"/>
    </source>
</evidence>
<dbReference type="InterPro" id="IPR027394">
    <property type="entry name" value="Cytochrome-c3_hydrogenase_C"/>
</dbReference>
<feature type="compositionally biased region" description="Low complexity" evidence="15">
    <location>
        <begin position="1"/>
        <end position="20"/>
    </location>
</feature>
<name>A0ABZ0S3A5_9GAMM</name>
<evidence type="ECO:0000259" key="17">
    <source>
        <dbReference type="Pfam" id="PF14720"/>
    </source>
</evidence>
<dbReference type="Pfam" id="PF01058">
    <property type="entry name" value="Oxidored_q6"/>
    <property type="match status" value="1"/>
</dbReference>
<evidence type="ECO:0000256" key="1">
    <source>
        <dbReference type="ARBA" id="ARBA00001927"/>
    </source>
</evidence>